<evidence type="ECO:0000313" key="3">
    <source>
        <dbReference type="Proteomes" id="UP000664417"/>
    </source>
</evidence>
<reference evidence="2" key="1">
    <citation type="submission" date="2021-03" db="EMBL/GenBank/DDBJ databases">
        <authorList>
            <person name="Wang G."/>
        </authorList>
    </citation>
    <scope>NUCLEOTIDE SEQUENCE</scope>
    <source>
        <strain evidence="2">KCTC 12899</strain>
    </source>
</reference>
<feature type="domain" description="AAA-ATPase-like" evidence="1">
    <location>
        <begin position="3"/>
        <end position="171"/>
    </location>
</feature>
<comment type="caution">
    <text evidence="2">The sequence shown here is derived from an EMBL/GenBank/DDBJ whole genome shotgun (WGS) entry which is preliminary data.</text>
</comment>
<evidence type="ECO:0000313" key="2">
    <source>
        <dbReference type="EMBL" id="MBO1320705.1"/>
    </source>
</evidence>
<sequence>MISANSFYFLSRPRRFGKSLLLSTLKALFGGRRELFEGLAISKTDYTFPTHPVVHLDLSAGRVSNRGEFEKILIQKVQDWVEEHNADFQVTNESPRACLKQLIQFLAKKGQVVLLIDEYDKPILDHLDDLEMAKMVREVLKDFYSVVKEQSDNLRFVMVTGVSKFSKVSLFSGLNNLVDISNIRDYADLLGFTQSELDANFGPHMEVMATELDLSLEEVKDNLRIWYNGYRFSDKHIYVYNPVSVMRALSERRFANFWFETATPTMLIKLIREDQRFRIEDIGEEIGGHIAFDTFDLEALQLNALLFQTGYLTIAESVGRIERTYRLDFPNYEVRKSLFTYLIEDLTRINRGFSAGPLIRCARALTALDRDEFERVLKQDLFANIPYTLQMPYERYYQSLFHMLFVLLGLEIHAEVPTNRGRIDHLLKTEQHIFIFEMKFLRAASEAIQQIKDKRYPSGFASDGRQVVLVGMSFEDSGLREVLFELVPQQTK</sequence>
<dbReference type="InterPro" id="IPR012547">
    <property type="entry name" value="PDDEXK_9"/>
</dbReference>
<dbReference type="Gene3D" id="3.40.50.300">
    <property type="entry name" value="P-loop containing nucleotide triphosphate hydrolases"/>
    <property type="match status" value="1"/>
</dbReference>
<keyword evidence="3" id="KW-1185">Reference proteome</keyword>
<gene>
    <name evidence="2" type="ORF">J3U88_19660</name>
</gene>
<organism evidence="2 3">
    <name type="scientific">Acanthopleuribacter pedis</name>
    <dbReference type="NCBI Taxonomy" id="442870"/>
    <lineage>
        <taxon>Bacteria</taxon>
        <taxon>Pseudomonadati</taxon>
        <taxon>Acidobacteriota</taxon>
        <taxon>Holophagae</taxon>
        <taxon>Acanthopleuribacterales</taxon>
        <taxon>Acanthopleuribacteraceae</taxon>
        <taxon>Acanthopleuribacter</taxon>
    </lineage>
</organism>
<evidence type="ECO:0000259" key="1">
    <source>
        <dbReference type="Pfam" id="PF09820"/>
    </source>
</evidence>
<dbReference type="PANTHER" id="PTHR34825:SF1">
    <property type="entry name" value="AAA-ATPASE-LIKE DOMAIN-CONTAINING PROTEIN"/>
    <property type="match status" value="1"/>
</dbReference>
<protein>
    <submittedName>
        <fullName evidence="2">AAA family ATPase</fullName>
    </submittedName>
</protein>
<dbReference type="InterPro" id="IPR018631">
    <property type="entry name" value="AAA-ATPase-like_dom"/>
</dbReference>
<dbReference type="SUPFAM" id="SSF52540">
    <property type="entry name" value="P-loop containing nucleoside triphosphate hydrolases"/>
    <property type="match status" value="1"/>
</dbReference>
<dbReference type="InterPro" id="IPR027417">
    <property type="entry name" value="P-loop_NTPase"/>
</dbReference>
<accession>A0A8J7QI29</accession>
<proteinExistence type="predicted"/>
<dbReference type="EMBL" id="JAFREP010000019">
    <property type="protein sequence ID" value="MBO1320705.1"/>
    <property type="molecule type" value="Genomic_DNA"/>
</dbReference>
<dbReference type="AlphaFoldDB" id="A0A8J7QI29"/>
<dbReference type="Pfam" id="PF09820">
    <property type="entry name" value="AAA-ATPase_like"/>
    <property type="match status" value="1"/>
</dbReference>
<dbReference type="Proteomes" id="UP000664417">
    <property type="component" value="Unassembled WGS sequence"/>
</dbReference>
<dbReference type="Pfam" id="PF08011">
    <property type="entry name" value="PDDEXK_9"/>
    <property type="match status" value="1"/>
</dbReference>
<dbReference type="PANTHER" id="PTHR34825">
    <property type="entry name" value="CONSERVED PROTEIN, WITH A WEAK D-GALACTARATE DEHYDRATASE/ALTRONATE HYDROLASE DOMAIN"/>
    <property type="match status" value="1"/>
</dbReference>
<name>A0A8J7QI29_9BACT</name>